<keyword evidence="9" id="KW-1185">Reference proteome</keyword>
<keyword evidence="3" id="KW-0808">Transferase</keyword>
<keyword evidence="4" id="KW-0418">Kinase</keyword>
<dbReference type="NCBIfam" id="TIGR00229">
    <property type="entry name" value="sensory_box"/>
    <property type="match status" value="1"/>
</dbReference>
<dbReference type="Pfam" id="PF02518">
    <property type="entry name" value="HATPase_c"/>
    <property type="match status" value="1"/>
</dbReference>
<dbReference type="EC" id="2.7.13.3" evidence="2"/>
<dbReference type="CDD" id="cd00130">
    <property type="entry name" value="PAS"/>
    <property type="match status" value="1"/>
</dbReference>
<comment type="caution">
    <text evidence="8">The sequence shown here is derived from an EMBL/GenBank/DDBJ whole genome shotgun (WGS) entry which is preliminary data.</text>
</comment>
<evidence type="ECO:0000256" key="4">
    <source>
        <dbReference type="ARBA" id="ARBA00022777"/>
    </source>
</evidence>
<evidence type="ECO:0000259" key="7">
    <source>
        <dbReference type="PROSITE" id="PS50112"/>
    </source>
</evidence>
<evidence type="ECO:0000256" key="3">
    <source>
        <dbReference type="ARBA" id="ARBA00022679"/>
    </source>
</evidence>
<dbReference type="Pfam" id="PF13185">
    <property type="entry name" value="GAF_2"/>
    <property type="match status" value="1"/>
</dbReference>
<evidence type="ECO:0000256" key="1">
    <source>
        <dbReference type="ARBA" id="ARBA00000085"/>
    </source>
</evidence>
<dbReference type="AlphaFoldDB" id="A0A6B0T7Q8"/>
<name>A0A6B0T7Q8_9EURY</name>
<dbReference type="InterPro" id="IPR003018">
    <property type="entry name" value="GAF"/>
</dbReference>
<dbReference type="InterPro" id="IPR029016">
    <property type="entry name" value="GAF-like_dom_sf"/>
</dbReference>
<dbReference type="InterPro" id="IPR000014">
    <property type="entry name" value="PAS"/>
</dbReference>
<feature type="domain" description="PAS" evidence="7">
    <location>
        <begin position="2"/>
        <end position="59"/>
    </location>
</feature>
<evidence type="ECO:0000259" key="6">
    <source>
        <dbReference type="PROSITE" id="PS50109"/>
    </source>
</evidence>
<dbReference type="GO" id="GO:0004673">
    <property type="term" value="F:protein histidine kinase activity"/>
    <property type="evidence" value="ECO:0007669"/>
    <property type="project" value="UniProtKB-EC"/>
</dbReference>
<dbReference type="RefSeq" id="WP_159763374.1">
    <property type="nucleotide sequence ID" value="NZ_WUUT01000002.1"/>
</dbReference>
<dbReference type="InterPro" id="IPR013656">
    <property type="entry name" value="PAS_4"/>
</dbReference>
<dbReference type="PROSITE" id="PS50109">
    <property type="entry name" value="HIS_KIN"/>
    <property type="match status" value="1"/>
</dbReference>
<dbReference type="InterPro" id="IPR003594">
    <property type="entry name" value="HATPase_dom"/>
</dbReference>
<dbReference type="GO" id="GO:0000160">
    <property type="term" value="P:phosphorelay signal transduction system"/>
    <property type="evidence" value="ECO:0007669"/>
    <property type="project" value="UniProtKB-KW"/>
</dbReference>
<dbReference type="SUPFAM" id="SSF55874">
    <property type="entry name" value="ATPase domain of HSP90 chaperone/DNA topoisomerase II/histidine kinase"/>
    <property type="match status" value="1"/>
</dbReference>
<dbReference type="InterPro" id="IPR035965">
    <property type="entry name" value="PAS-like_dom_sf"/>
</dbReference>
<dbReference type="SUPFAM" id="SSF55785">
    <property type="entry name" value="PYP-like sensor domain (PAS domain)"/>
    <property type="match status" value="1"/>
</dbReference>
<evidence type="ECO:0000256" key="5">
    <source>
        <dbReference type="ARBA" id="ARBA00023012"/>
    </source>
</evidence>
<dbReference type="Gene3D" id="3.30.565.10">
    <property type="entry name" value="Histidine kinase-like ATPase, C-terminal domain"/>
    <property type="match status" value="1"/>
</dbReference>
<dbReference type="PANTHER" id="PTHR43711:SF1">
    <property type="entry name" value="HISTIDINE KINASE 1"/>
    <property type="match status" value="1"/>
</dbReference>
<dbReference type="InterPro" id="IPR036890">
    <property type="entry name" value="HATPase_C_sf"/>
</dbReference>
<dbReference type="PROSITE" id="PS50112">
    <property type="entry name" value="PAS"/>
    <property type="match status" value="1"/>
</dbReference>
<evidence type="ECO:0000313" key="8">
    <source>
        <dbReference type="EMBL" id="MXR51231.1"/>
    </source>
</evidence>
<evidence type="ECO:0000256" key="2">
    <source>
        <dbReference type="ARBA" id="ARBA00012438"/>
    </source>
</evidence>
<dbReference type="InterPro" id="IPR005467">
    <property type="entry name" value="His_kinase_dom"/>
</dbReference>
<proteinExistence type="predicted"/>
<dbReference type="SMART" id="SM00387">
    <property type="entry name" value="HATPase_c"/>
    <property type="match status" value="1"/>
</dbReference>
<dbReference type="EMBL" id="WUUT01000002">
    <property type="protein sequence ID" value="MXR51231.1"/>
    <property type="molecule type" value="Genomic_DNA"/>
</dbReference>
<evidence type="ECO:0000313" key="9">
    <source>
        <dbReference type="Proteomes" id="UP000466535"/>
    </source>
</evidence>
<dbReference type="Proteomes" id="UP000466535">
    <property type="component" value="Unassembled WGS sequence"/>
</dbReference>
<gene>
    <name evidence="8" type="ORF">GRX03_06390</name>
</gene>
<dbReference type="Pfam" id="PF08448">
    <property type="entry name" value="PAS_4"/>
    <property type="match status" value="1"/>
</dbReference>
<reference evidence="8 9" key="1">
    <citation type="submission" date="2019-12" db="EMBL/GenBank/DDBJ databases">
        <title>Isolation and characterization of three novel carbon monoxide-oxidizing members of Halobacteria from salione crusts and soils.</title>
        <authorList>
            <person name="Myers M.R."/>
            <person name="King G.M."/>
        </authorList>
    </citation>
    <scope>NUCLEOTIDE SEQUENCE [LARGE SCALE GENOMIC DNA]</scope>
    <source>
        <strain evidence="8 9">WSH3</strain>
    </source>
</reference>
<dbReference type="SMART" id="SM00091">
    <property type="entry name" value="PAS"/>
    <property type="match status" value="1"/>
</dbReference>
<accession>A0A6B0T7Q8</accession>
<feature type="domain" description="Histidine kinase" evidence="6">
    <location>
        <begin position="287"/>
        <end position="483"/>
    </location>
</feature>
<keyword evidence="5" id="KW-0902">Two-component regulatory system</keyword>
<protein>
    <recommendedName>
        <fullName evidence="2">histidine kinase</fullName>
        <ecNumber evidence="2">2.7.13.3</ecNumber>
    </recommendedName>
</protein>
<dbReference type="Gene3D" id="3.30.450.40">
    <property type="match status" value="1"/>
</dbReference>
<dbReference type="SUPFAM" id="SSF55781">
    <property type="entry name" value="GAF domain-like"/>
    <property type="match status" value="1"/>
</dbReference>
<dbReference type="PANTHER" id="PTHR43711">
    <property type="entry name" value="TWO-COMPONENT HISTIDINE KINASE"/>
    <property type="match status" value="1"/>
</dbReference>
<sequence>MEGELLGQMVEAVGVGVGAYDETGAYVYVNQAYADMLDTDRDSLIGTRIWEVNDAVDPDRFEEYWNSYDDGETRTAEAVHEFGSTALDVQTITTRIETPDGRFNVGTIQDISIQKRRERQLSRLHAVTDELIEAGSVDEIARVITETAEQILDFNRTVVRVATDTGELEPVLVTDGARTDFGDCWAYDADEETAAVRAFEEGETVVVEDVTTLDDGYDRGDTAAVLYVPIGSYGLISITHHEPGAFDETDLDLASIPASNAETAFRRLENERDLRRQNERLEAFVDVITHDIPNHLTVATTRVDLARQTGDLSHLDQVANAHDRIESVISDMHTLVNYGDRIESATWVRLSDIVTGCWENCREEESNGTLEFDGAGYIRADESRLKQLLENLFWNALSHAGPDPTVRVGLLPDGFFVEDDGPGIPESQREKVLSPGFSEADDGDHSGFGLAIVQEITRAHDWEVSITDSELGDGTPGARFEFTGVTVNRENTADGA</sequence>
<organism evidence="8 9">
    <name type="scientific">Halovenus carboxidivorans</name>
    <dbReference type="NCBI Taxonomy" id="2692199"/>
    <lineage>
        <taxon>Archaea</taxon>
        <taxon>Methanobacteriati</taxon>
        <taxon>Methanobacteriota</taxon>
        <taxon>Stenosarchaea group</taxon>
        <taxon>Halobacteria</taxon>
        <taxon>Halobacteriales</taxon>
        <taxon>Haloarculaceae</taxon>
        <taxon>Halovenus</taxon>
    </lineage>
</organism>
<dbReference type="Gene3D" id="3.30.450.20">
    <property type="entry name" value="PAS domain"/>
    <property type="match status" value="1"/>
</dbReference>
<dbReference type="OrthoDB" id="8127at2157"/>
<dbReference type="InterPro" id="IPR050736">
    <property type="entry name" value="Sensor_HK_Regulatory"/>
</dbReference>
<comment type="catalytic activity">
    <reaction evidence="1">
        <text>ATP + protein L-histidine = ADP + protein N-phospho-L-histidine.</text>
        <dbReference type="EC" id="2.7.13.3"/>
    </reaction>
</comment>
<dbReference type="CDD" id="cd00075">
    <property type="entry name" value="HATPase"/>
    <property type="match status" value="1"/>
</dbReference>